<keyword evidence="2" id="KW-0012">Acyltransferase</keyword>
<organism evidence="4">
    <name type="scientific">freshwater metagenome</name>
    <dbReference type="NCBI Taxonomy" id="449393"/>
    <lineage>
        <taxon>unclassified sequences</taxon>
        <taxon>metagenomes</taxon>
        <taxon>ecological metagenomes</taxon>
    </lineage>
</organism>
<gene>
    <name evidence="4" type="ORF">UFOPK2754_02121</name>
    <name evidence="5" type="ORF">UFOPK3139_01811</name>
    <name evidence="6" type="ORF">UFOPK3543_00946</name>
    <name evidence="7" type="ORF">UFOPK3967_02899</name>
</gene>
<evidence type="ECO:0000256" key="2">
    <source>
        <dbReference type="ARBA" id="ARBA00023315"/>
    </source>
</evidence>
<evidence type="ECO:0000313" key="6">
    <source>
        <dbReference type="EMBL" id="CAB4902530.1"/>
    </source>
</evidence>
<evidence type="ECO:0000313" key="4">
    <source>
        <dbReference type="EMBL" id="CAB4756223.1"/>
    </source>
</evidence>
<evidence type="ECO:0000259" key="3">
    <source>
        <dbReference type="SMART" id="SM00563"/>
    </source>
</evidence>
<proteinExistence type="predicted"/>
<dbReference type="CDD" id="cd07989">
    <property type="entry name" value="LPLAT_AGPAT-like"/>
    <property type="match status" value="1"/>
</dbReference>
<dbReference type="PANTHER" id="PTHR10434:SF11">
    <property type="entry name" value="1-ACYL-SN-GLYCEROL-3-PHOSPHATE ACYLTRANSFERASE"/>
    <property type="match status" value="1"/>
</dbReference>
<dbReference type="EMBL" id="CAFABA010000076">
    <property type="protein sequence ID" value="CAB4833435.1"/>
    <property type="molecule type" value="Genomic_DNA"/>
</dbReference>
<dbReference type="GO" id="GO:0003841">
    <property type="term" value="F:1-acylglycerol-3-phosphate O-acyltransferase activity"/>
    <property type="evidence" value="ECO:0007669"/>
    <property type="project" value="TreeGrafter"/>
</dbReference>
<dbReference type="SMART" id="SM00563">
    <property type="entry name" value="PlsC"/>
    <property type="match status" value="1"/>
</dbReference>
<keyword evidence="1" id="KW-0808">Transferase</keyword>
<protein>
    <submittedName>
        <fullName evidence="4">Unannotated protein</fullName>
    </submittedName>
</protein>
<dbReference type="EMBL" id="CAFBOS010000264">
    <property type="protein sequence ID" value="CAB5023360.1"/>
    <property type="molecule type" value="Genomic_DNA"/>
</dbReference>
<dbReference type="GO" id="GO:0006654">
    <property type="term" value="P:phosphatidic acid biosynthetic process"/>
    <property type="evidence" value="ECO:0007669"/>
    <property type="project" value="TreeGrafter"/>
</dbReference>
<dbReference type="EMBL" id="CAEZYR010000085">
    <property type="protein sequence ID" value="CAB4756223.1"/>
    <property type="molecule type" value="Genomic_DNA"/>
</dbReference>
<accession>A0A6J6UC43</accession>
<name>A0A6J6UC43_9ZZZZ</name>
<dbReference type="AlphaFoldDB" id="A0A6J6UC43"/>
<dbReference type="PANTHER" id="PTHR10434">
    <property type="entry name" value="1-ACYL-SN-GLYCEROL-3-PHOSPHATE ACYLTRANSFERASE"/>
    <property type="match status" value="1"/>
</dbReference>
<evidence type="ECO:0000256" key="1">
    <source>
        <dbReference type="ARBA" id="ARBA00022679"/>
    </source>
</evidence>
<dbReference type="SUPFAM" id="SSF69593">
    <property type="entry name" value="Glycerol-3-phosphate (1)-acyltransferase"/>
    <property type="match status" value="1"/>
</dbReference>
<dbReference type="Pfam" id="PF01553">
    <property type="entry name" value="Acyltransferase"/>
    <property type="match status" value="1"/>
</dbReference>
<sequence length="313" mass="34382">MKIVGASTVSGAAKLVGMARRAQFPLRAPTVPRGIEPLPSRHPVGGDYDTEWARSPLARVTRAALVEGIMRPLVYVFGSPERVGADRLDDIDGPVVFAANHHSHFDTPLMLTSIPDRWRHKLVVGAAADYFFGARVTGALSALVIGAIPIERNKVGRKSADLARGLIDDGWSMLIFPEGGRSPDGWGQPFRGGAAFIAQRCGVPVVPIHLEGTGRILRKGKNRPSRARVTVTFGPPLVALPKEDARKFAVRIEREVAILADEAATDWWQARQRAYARDTPHLTGPTVGTWRRHWAVSARDKTVRRAKRTWPKR</sequence>
<reference evidence="4" key="1">
    <citation type="submission" date="2020-05" db="EMBL/GenBank/DDBJ databases">
        <authorList>
            <person name="Chiriac C."/>
            <person name="Salcher M."/>
            <person name="Ghai R."/>
            <person name="Kavagutti S V."/>
        </authorList>
    </citation>
    <scope>NUCLEOTIDE SEQUENCE</scope>
</reference>
<evidence type="ECO:0000313" key="5">
    <source>
        <dbReference type="EMBL" id="CAB4833435.1"/>
    </source>
</evidence>
<evidence type="ECO:0000313" key="7">
    <source>
        <dbReference type="EMBL" id="CAB5023360.1"/>
    </source>
</evidence>
<dbReference type="InterPro" id="IPR002123">
    <property type="entry name" value="Plipid/glycerol_acylTrfase"/>
</dbReference>
<dbReference type="EMBL" id="CAFBMH010000024">
    <property type="protein sequence ID" value="CAB4902530.1"/>
    <property type="molecule type" value="Genomic_DNA"/>
</dbReference>
<feature type="domain" description="Phospholipid/glycerol acyltransferase" evidence="3">
    <location>
        <begin position="95"/>
        <end position="213"/>
    </location>
</feature>